<evidence type="ECO:0000313" key="2">
    <source>
        <dbReference type="EMBL" id="CEK48526.1"/>
    </source>
</evidence>
<proteinExistence type="predicted"/>
<feature type="transmembrane region" description="Helical" evidence="1">
    <location>
        <begin position="7"/>
        <end position="24"/>
    </location>
</feature>
<keyword evidence="1" id="KW-0472">Membrane</keyword>
<dbReference type="AlphaFoldDB" id="A0A0B6XYD7"/>
<sequence>MTCTKTYMISSVFVIYVITLTAALQTNSCLPECMKEVLKCKRLQDLGFMHVMECCDKYTMCHFLCQSDAITAPLCKRTNKRGSWNKRQTM</sequence>
<reference evidence="2" key="1">
    <citation type="submission" date="2014-12" db="EMBL/GenBank/DDBJ databases">
        <title>Insight into the proteome of Arion vulgaris.</title>
        <authorList>
            <person name="Aradska J."/>
            <person name="Bulat T."/>
            <person name="Smidak R."/>
            <person name="Sarate P."/>
            <person name="Gangsoo J."/>
            <person name="Sialana F."/>
            <person name="Bilban M."/>
            <person name="Lubec G."/>
        </authorList>
    </citation>
    <scope>NUCLEOTIDE SEQUENCE</scope>
    <source>
        <tissue evidence="2">Skin</tissue>
    </source>
</reference>
<gene>
    <name evidence="2" type="primary">ORF4289</name>
</gene>
<dbReference type="EMBL" id="HACG01001661">
    <property type="protein sequence ID" value="CEK48526.1"/>
    <property type="molecule type" value="Transcribed_RNA"/>
</dbReference>
<organism evidence="2">
    <name type="scientific">Arion vulgaris</name>
    <dbReference type="NCBI Taxonomy" id="1028688"/>
    <lineage>
        <taxon>Eukaryota</taxon>
        <taxon>Metazoa</taxon>
        <taxon>Spiralia</taxon>
        <taxon>Lophotrochozoa</taxon>
        <taxon>Mollusca</taxon>
        <taxon>Gastropoda</taxon>
        <taxon>Heterobranchia</taxon>
        <taxon>Euthyneura</taxon>
        <taxon>Panpulmonata</taxon>
        <taxon>Eupulmonata</taxon>
        <taxon>Stylommatophora</taxon>
        <taxon>Helicina</taxon>
        <taxon>Arionoidea</taxon>
        <taxon>Arionidae</taxon>
        <taxon>Arion</taxon>
    </lineage>
</organism>
<keyword evidence="1" id="KW-0812">Transmembrane</keyword>
<name>A0A0B6XYD7_9EUPU</name>
<keyword evidence="1" id="KW-1133">Transmembrane helix</keyword>
<accession>A0A0B6XYD7</accession>
<protein>
    <submittedName>
        <fullName evidence="2">Uncharacterized protein</fullName>
    </submittedName>
</protein>
<feature type="non-terminal residue" evidence="2">
    <location>
        <position position="90"/>
    </location>
</feature>
<evidence type="ECO:0000256" key="1">
    <source>
        <dbReference type="SAM" id="Phobius"/>
    </source>
</evidence>